<dbReference type="Pfam" id="PF08768">
    <property type="entry name" value="THAP4_heme-bd"/>
    <property type="match status" value="1"/>
</dbReference>
<evidence type="ECO:0000313" key="3">
    <source>
        <dbReference type="Proteomes" id="UP001157353"/>
    </source>
</evidence>
<name>A0ABQ6DYX5_9GAMM</name>
<dbReference type="InterPro" id="IPR014878">
    <property type="entry name" value="THAP4-like_heme-bd"/>
</dbReference>
<proteinExistence type="predicted"/>
<accession>A0ABQ6DYX5</accession>
<comment type="caution">
    <text evidence="2">The sequence shown here is derived from an EMBL/GenBank/DDBJ whole genome shotgun (WGS) entry which is preliminary data.</text>
</comment>
<dbReference type="EMBL" id="BSPQ01000002">
    <property type="protein sequence ID" value="GLS90073.1"/>
    <property type="molecule type" value="Genomic_DNA"/>
</dbReference>
<organism evidence="2 3">
    <name type="scientific">Psychromonas marina</name>
    <dbReference type="NCBI Taxonomy" id="88364"/>
    <lineage>
        <taxon>Bacteria</taxon>
        <taxon>Pseudomonadati</taxon>
        <taxon>Pseudomonadota</taxon>
        <taxon>Gammaproteobacteria</taxon>
        <taxon>Alteromonadales</taxon>
        <taxon>Psychromonadaceae</taxon>
        <taxon>Psychromonas</taxon>
    </lineage>
</organism>
<dbReference type="Proteomes" id="UP001157353">
    <property type="component" value="Unassembled WGS sequence"/>
</dbReference>
<gene>
    <name evidence="2" type="ORF">GCM10007916_11400</name>
</gene>
<feature type="domain" description="THAP4-like heme-binding" evidence="1">
    <location>
        <begin position="9"/>
        <end position="184"/>
    </location>
</feature>
<dbReference type="InterPro" id="IPR012674">
    <property type="entry name" value="Calycin"/>
</dbReference>
<evidence type="ECO:0000313" key="2">
    <source>
        <dbReference type="EMBL" id="GLS90073.1"/>
    </source>
</evidence>
<reference evidence="3" key="1">
    <citation type="journal article" date="2019" name="Int. J. Syst. Evol. Microbiol.">
        <title>The Global Catalogue of Microorganisms (GCM) 10K type strain sequencing project: providing services to taxonomists for standard genome sequencing and annotation.</title>
        <authorList>
            <consortium name="The Broad Institute Genomics Platform"/>
            <consortium name="The Broad Institute Genome Sequencing Center for Infectious Disease"/>
            <person name="Wu L."/>
            <person name="Ma J."/>
        </authorList>
    </citation>
    <scope>NUCLEOTIDE SEQUENCE [LARGE SCALE GENOMIC DNA]</scope>
    <source>
        <strain evidence="3">NBRC 103166</strain>
    </source>
</reference>
<evidence type="ECO:0000259" key="1">
    <source>
        <dbReference type="Pfam" id="PF08768"/>
    </source>
</evidence>
<dbReference type="Gene3D" id="2.40.128.20">
    <property type="match status" value="1"/>
</dbReference>
<dbReference type="RefSeq" id="WP_284203196.1">
    <property type="nucleotide sequence ID" value="NZ_BSPQ01000002.1"/>
</dbReference>
<dbReference type="SUPFAM" id="SSF50814">
    <property type="entry name" value="Lipocalins"/>
    <property type="match status" value="1"/>
</dbReference>
<sequence length="186" mass="21018">MNTIDETNYGPLTKLIGTWLGNKGEDIAPEPNGTEENSYKDSLIFKGVGETENAESQLLSVVHYVQEVRRTTNGNQIHHETGYWLWEQGSNTVMHSLTIPRGMCVLASGDVEQSADEDILNVSAAIDEQDWQIIQSPFMTKNAKLKSYVQQVKVTEDTLSYSQTMMLDIYGNEFEHTDNSVLKRQR</sequence>
<keyword evidence="3" id="KW-1185">Reference proteome</keyword>
<protein>
    <submittedName>
        <fullName evidence="2">FABP family protein</fullName>
    </submittedName>
</protein>